<feature type="chain" id="PRO_5029546030" evidence="1">
    <location>
        <begin position="17"/>
        <end position="176"/>
    </location>
</feature>
<dbReference type="AlphaFoldDB" id="A0A7J6M703"/>
<sequence length="176" mass="19211">MLKFFLILTSFTLATGTTTKTDGGSGETGPREPILRVRRRSSAGGLEGLASSDSLEVKLRPEPCQCPVILNVDSDWMPQGYEEFGEEVNEFSLPKNEGWDGVCSIRRCGKVARIANKIWFNKDAPPTLSTLLEVCKDMLGNGTAGASSPKLIEKPMMGLRNAVNKGTTNLDWRLGF</sequence>
<organism evidence="2 3">
    <name type="scientific">Perkinsus olseni</name>
    <name type="common">Perkinsus atlanticus</name>
    <dbReference type="NCBI Taxonomy" id="32597"/>
    <lineage>
        <taxon>Eukaryota</taxon>
        <taxon>Sar</taxon>
        <taxon>Alveolata</taxon>
        <taxon>Perkinsozoa</taxon>
        <taxon>Perkinsea</taxon>
        <taxon>Perkinsida</taxon>
        <taxon>Perkinsidae</taxon>
        <taxon>Perkinsus</taxon>
    </lineage>
</organism>
<feature type="signal peptide" evidence="1">
    <location>
        <begin position="1"/>
        <end position="16"/>
    </location>
</feature>
<name>A0A7J6M703_PEROL</name>
<evidence type="ECO:0000256" key="1">
    <source>
        <dbReference type="SAM" id="SignalP"/>
    </source>
</evidence>
<proteinExistence type="predicted"/>
<reference evidence="2 3" key="1">
    <citation type="submission" date="2020-04" db="EMBL/GenBank/DDBJ databases">
        <title>Perkinsus olseni comparative genomics.</title>
        <authorList>
            <person name="Bogema D.R."/>
        </authorList>
    </citation>
    <scope>NUCLEOTIDE SEQUENCE [LARGE SCALE GENOMIC DNA]</scope>
    <source>
        <strain evidence="2">ATCC PRA-31</strain>
    </source>
</reference>
<keyword evidence="1" id="KW-0732">Signal</keyword>
<accession>A0A7J6M703</accession>
<comment type="caution">
    <text evidence="2">The sequence shown here is derived from an EMBL/GenBank/DDBJ whole genome shotgun (WGS) entry which is preliminary data.</text>
</comment>
<dbReference type="Proteomes" id="UP000572268">
    <property type="component" value="Unassembled WGS sequence"/>
</dbReference>
<evidence type="ECO:0000313" key="2">
    <source>
        <dbReference type="EMBL" id="KAF4667245.1"/>
    </source>
</evidence>
<protein>
    <submittedName>
        <fullName evidence="2">Uncharacterized protein</fullName>
    </submittedName>
</protein>
<evidence type="ECO:0000313" key="3">
    <source>
        <dbReference type="Proteomes" id="UP000572268"/>
    </source>
</evidence>
<gene>
    <name evidence="2" type="ORF">FOL46_002631</name>
</gene>
<dbReference type="EMBL" id="JABANN010000186">
    <property type="protein sequence ID" value="KAF4667245.1"/>
    <property type="molecule type" value="Genomic_DNA"/>
</dbReference>